<evidence type="ECO:0000313" key="3">
    <source>
        <dbReference type="Proteomes" id="UP001620460"/>
    </source>
</evidence>
<feature type="signal peptide" evidence="1">
    <location>
        <begin position="1"/>
        <end position="21"/>
    </location>
</feature>
<name>A0ABW8JWH8_9GAMM</name>
<protein>
    <submittedName>
        <fullName evidence="2">Uncharacterized protein</fullName>
    </submittedName>
</protein>
<feature type="chain" id="PRO_5045341468" evidence="1">
    <location>
        <begin position="22"/>
        <end position="205"/>
    </location>
</feature>
<evidence type="ECO:0000313" key="2">
    <source>
        <dbReference type="EMBL" id="MFK2904556.1"/>
    </source>
</evidence>
<organism evidence="2 3">
    <name type="scientific">Dyella ginsengisoli</name>
    <dbReference type="NCBI Taxonomy" id="363848"/>
    <lineage>
        <taxon>Bacteria</taxon>
        <taxon>Pseudomonadati</taxon>
        <taxon>Pseudomonadota</taxon>
        <taxon>Gammaproteobacteria</taxon>
        <taxon>Lysobacterales</taxon>
        <taxon>Rhodanobacteraceae</taxon>
        <taxon>Dyella</taxon>
    </lineage>
</organism>
<accession>A0ABW8JWH8</accession>
<dbReference type="EMBL" id="JADIKM010000003">
    <property type="protein sequence ID" value="MFK2904556.1"/>
    <property type="molecule type" value="Genomic_DNA"/>
</dbReference>
<proteinExistence type="predicted"/>
<comment type="caution">
    <text evidence="2">The sequence shown here is derived from an EMBL/GenBank/DDBJ whole genome shotgun (WGS) entry which is preliminary data.</text>
</comment>
<gene>
    <name evidence="2" type="ORF">ISP17_11320</name>
</gene>
<evidence type="ECO:0000256" key="1">
    <source>
        <dbReference type="SAM" id="SignalP"/>
    </source>
</evidence>
<dbReference type="RefSeq" id="WP_404633185.1">
    <property type="nucleotide sequence ID" value="NZ_JADIKM010000003.1"/>
</dbReference>
<keyword evidence="1" id="KW-0732">Signal</keyword>
<sequence>MRKPYVLVAMLAAAAAVSSCATMTDTMSAAAGMGVVSQQHSTFDDSTIITVSPMPLWAKGSWGNAVQLGASWSSASPDRVALVMSYDANATQGSAAFTSLSGMDINIGGEVTQWRSGSSTQLSNGAYNTVSQTVYTASSNSIVIPYSMLQRMVTAPDCRLRIHTGEGYEDAQFNIERIPGGQATALVSIKKFVAQVDAMRSSTHR</sequence>
<reference evidence="2 3" key="1">
    <citation type="submission" date="2020-10" db="EMBL/GenBank/DDBJ databases">
        <title>Phylogeny of dyella-like bacteria.</title>
        <authorList>
            <person name="Fu J."/>
        </authorList>
    </citation>
    <scope>NUCLEOTIDE SEQUENCE [LARGE SCALE GENOMIC DNA]</scope>
    <source>
        <strain evidence="2 3">Gsoil3046</strain>
    </source>
</reference>
<keyword evidence="3" id="KW-1185">Reference proteome</keyword>
<dbReference type="PROSITE" id="PS51257">
    <property type="entry name" value="PROKAR_LIPOPROTEIN"/>
    <property type="match status" value="1"/>
</dbReference>
<dbReference type="Proteomes" id="UP001620460">
    <property type="component" value="Unassembled WGS sequence"/>
</dbReference>